<dbReference type="PANTHER" id="PTHR43773">
    <property type="entry name" value="MAGNESIUM TRANSPORTER MGTE"/>
    <property type="match status" value="1"/>
</dbReference>
<dbReference type="SMART" id="SM00924">
    <property type="entry name" value="MgtE_N"/>
    <property type="match status" value="1"/>
</dbReference>
<gene>
    <name evidence="11" type="primary">mgtE</name>
    <name evidence="11" type="ORF">QE109_09665</name>
</gene>
<evidence type="ECO:0000256" key="2">
    <source>
        <dbReference type="ARBA" id="ARBA00009749"/>
    </source>
</evidence>
<proteinExistence type="inferred from homology"/>
<evidence type="ECO:0000256" key="1">
    <source>
        <dbReference type="ARBA" id="ARBA00004141"/>
    </source>
</evidence>
<evidence type="ECO:0000313" key="12">
    <source>
        <dbReference type="Proteomes" id="UP001158045"/>
    </source>
</evidence>
<keyword evidence="6 9" id="KW-1133">Transmembrane helix</keyword>
<dbReference type="Gene3D" id="1.25.60.10">
    <property type="entry name" value="MgtE N-terminal domain-like"/>
    <property type="match status" value="1"/>
</dbReference>
<dbReference type="EMBL" id="JARYZI010000005">
    <property type="protein sequence ID" value="MDH8678413.1"/>
    <property type="molecule type" value="Genomic_DNA"/>
</dbReference>
<dbReference type="SMART" id="SM00116">
    <property type="entry name" value="CBS"/>
    <property type="match status" value="2"/>
</dbReference>
<evidence type="ECO:0000256" key="7">
    <source>
        <dbReference type="ARBA" id="ARBA00023136"/>
    </source>
</evidence>
<reference evidence="11 12" key="1">
    <citation type="submission" date="2023-04" db="EMBL/GenBank/DDBJ databases">
        <title>Fusibacter bizertensis strain WBS, isolated from littoral bottom sediments of the Arctic seas - biochemical and genomic analysis.</title>
        <authorList>
            <person name="Brioukhanov A.L."/>
        </authorList>
    </citation>
    <scope>NUCLEOTIDE SEQUENCE [LARGE SCALE GENOMIC DNA]</scope>
    <source>
        <strain evidence="11 12">WBS</strain>
    </source>
</reference>
<dbReference type="InterPro" id="IPR000644">
    <property type="entry name" value="CBS_dom"/>
</dbReference>
<accession>A0ABT6NDB8</accession>
<evidence type="ECO:0000256" key="5">
    <source>
        <dbReference type="ARBA" id="ARBA00022842"/>
    </source>
</evidence>
<dbReference type="InterPro" id="IPR038076">
    <property type="entry name" value="MgtE_N_sf"/>
</dbReference>
<evidence type="ECO:0000256" key="8">
    <source>
        <dbReference type="PROSITE-ProRule" id="PRU00703"/>
    </source>
</evidence>
<dbReference type="SUPFAM" id="SSF54631">
    <property type="entry name" value="CBS-domain pair"/>
    <property type="match status" value="1"/>
</dbReference>
<dbReference type="SUPFAM" id="SSF161093">
    <property type="entry name" value="MgtE membrane domain-like"/>
    <property type="match status" value="1"/>
</dbReference>
<dbReference type="NCBIfam" id="TIGR00400">
    <property type="entry name" value="mgtE"/>
    <property type="match status" value="1"/>
</dbReference>
<organism evidence="11 12">
    <name type="scientific">Fusibacter bizertensis</name>
    <dbReference type="NCBI Taxonomy" id="1488331"/>
    <lineage>
        <taxon>Bacteria</taxon>
        <taxon>Bacillati</taxon>
        <taxon>Bacillota</taxon>
        <taxon>Clostridia</taxon>
        <taxon>Eubacteriales</taxon>
        <taxon>Eubacteriales Family XII. Incertae Sedis</taxon>
        <taxon>Fusibacter</taxon>
    </lineage>
</organism>
<keyword evidence="7 9" id="KW-0472">Membrane</keyword>
<dbReference type="Pfam" id="PF03448">
    <property type="entry name" value="MgtE_N"/>
    <property type="match status" value="1"/>
</dbReference>
<dbReference type="PANTHER" id="PTHR43773:SF1">
    <property type="entry name" value="MAGNESIUM TRANSPORTER MGTE"/>
    <property type="match status" value="1"/>
</dbReference>
<comment type="function">
    <text evidence="9">Acts as a magnesium transporter.</text>
</comment>
<dbReference type="SUPFAM" id="SSF158791">
    <property type="entry name" value="MgtE N-terminal domain-like"/>
    <property type="match status" value="1"/>
</dbReference>
<feature type="transmembrane region" description="Helical" evidence="9">
    <location>
        <begin position="315"/>
        <end position="335"/>
    </location>
</feature>
<keyword evidence="12" id="KW-1185">Reference proteome</keyword>
<keyword evidence="9" id="KW-0479">Metal-binding</keyword>
<feature type="transmembrane region" description="Helical" evidence="9">
    <location>
        <begin position="392"/>
        <end position="418"/>
    </location>
</feature>
<dbReference type="Pfam" id="PF00571">
    <property type="entry name" value="CBS"/>
    <property type="match status" value="2"/>
</dbReference>
<evidence type="ECO:0000256" key="3">
    <source>
        <dbReference type="ARBA" id="ARBA00022448"/>
    </source>
</evidence>
<dbReference type="InterPro" id="IPR006669">
    <property type="entry name" value="MgtE_transporter"/>
</dbReference>
<feature type="transmembrane region" description="Helical" evidence="9">
    <location>
        <begin position="367"/>
        <end position="386"/>
    </location>
</feature>
<comment type="subunit">
    <text evidence="9">Homodimer.</text>
</comment>
<dbReference type="PROSITE" id="PS51371">
    <property type="entry name" value="CBS"/>
    <property type="match status" value="2"/>
</dbReference>
<dbReference type="InterPro" id="IPR006667">
    <property type="entry name" value="SLC41_membr_dom"/>
</dbReference>
<keyword evidence="5 9" id="KW-0460">Magnesium</keyword>
<evidence type="ECO:0000313" key="11">
    <source>
        <dbReference type="EMBL" id="MDH8678413.1"/>
    </source>
</evidence>
<keyword evidence="4 9" id="KW-0812">Transmembrane</keyword>
<comment type="subcellular location">
    <subcellularLocation>
        <location evidence="9">Cell membrane</location>
        <topology evidence="9">Multi-pass membrane protein</topology>
    </subcellularLocation>
    <subcellularLocation>
        <location evidence="1">Membrane</location>
        <topology evidence="1">Multi-pass membrane protein</topology>
    </subcellularLocation>
</comment>
<evidence type="ECO:0000259" key="10">
    <source>
        <dbReference type="PROSITE" id="PS51371"/>
    </source>
</evidence>
<dbReference type="CDD" id="cd04606">
    <property type="entry name" value="CBS_pair_Mg_transporter"/>
    <property type="match status" value="1"/>
</dbReference>
<dbReference type="InterPro" id="IPR006668">
    <property type="entry name" value="Mg_transptr_MgtE_intracell_dom"/>
</dbReference>
<sequence>MGLLMFYEYLSKVETLLEENKDLELHVYLEDMHAADIAEVLENLEDDQQIQVFGLLSDEKATEVLEEINSEQFSILLKDLTYEKKVTLLENMSQDDIVDKLSELPESRQQEIIAFLDYEDAADVKELLVYEEGTAGRSMTKDYVSIRKDYSVYYAIETLRAIAPDAETIYYLYVTDEIDRLVGVISLRELIISPPNRTVDTIMNENLITVNVNDDQEDVAKVVSKYDLLAVPVVDNDNILRGIITIDDVLDILEEEATEDIFKFAGTSEYEIYENDTTLFKRVRNSVMSRLPWLIITIFGGLLSARILANFQGTISANATLAMFMPLLTGMGGNVGTQSSTITVRNIATHVIEGTGIFRTLIHEISVGLFVGIVCSTMVAFAAMMMQADYHIALIVGIAMWANMTTAATIGTIVPLVFKKIGVDPAVASAPFITTTIDLTGLTIYFSLATIMITKV</sequence>
<evidence type="ECO:0000256" key="4">
    <source>
        <dbReference type="ARBA" id="ARBA00022692"/>
    </source>
</evidence>
<comment type="caution">
    <text evidence="11">The sequence shown here is derived from an EMBL/GenBank/DDBJ whole genome shotgun (WGS) entry which is preliminary data.</text>
</comment>
<evidence type="ECO:0000256" key="9">
    <source>
        <dbReference type="RuleBase" id="RU362011"/>
    </source>
</evidence>
<feature type="domain" description="CBS" evidence="10">
    <location>
        <begin position="203"/>
        <end position="259"/>
    </location>
</feature>
<feature type="transmembrane region" description="Helical" evidence="9">
    <location>
        <begin position="291"/>
        <end position="309"/>
    </location>
</feature>
<dbReference type="InterPro" id="IPR036739">
    <property type="entry name" value="SLC41_membr_dom_sf"/>
</dbReference>
<evidence type="ECO:0000256" key="6">
    <source>
        <dbReference type="ARBA" id="ARBA00022989"/>
    </source>
</evidence>
<dbReference type="Pfam" id="PF01769">
    <property type="entry name" value="MgtE"/>
    <property type="match status" value="1"/>
</dbReference>
<dbReference type="InterPro" id="IPR046342">
    <property type="entry name" value="CBS_dom_sf"/>
</dbReference>
<feature type="domain" description="CBS" evidence="10">
    <location>
        <begin position="139"/>
        <end position="201"/>
    </location>
</feature>
<keyword evidence="3 9" id="KW-0813">Transport</keyword>
<protein>
    <recommendedName>
        <fullName evidence="9">Magnesium transporter MgtE</fullName>
    </recommendedName>
</protein>
<feature type="transmembrane region" description="Helical" evidence="9">
    <location>
        <begin position="430"/>
        <end position="453"/>
    </location>
</feature>
<comment type="similarity">
    <text evidence="2 9">Belongs to the SLC41A transporter family.</text>
</comment>
<keyword evidence="8" id="KW-0129">CBS domain</keyword>
<dbReference type="RefSeq" id="WP_281094256.1">
    <property type="nucleotide sequence ID" value="NZ_JARYZI010000005.1"/>
</dbReference>
<dbReference type="Proteomes" id="UP001158045">
    <property type="component" value="Unassembled WGS sequence"/>
</dbReference>
<dbReference type="Gene3D" id="1.10.357.20">
    <property type="entry name" value="SLC41 divalent cation transporters, integral membrane domain"/>
    <property type="match status" value="1"/>
</dbReference>
<name>A0ABT6NDB8_9FIRM</name>
<keyword evidence="9" id="KW-1003">Cell membrane</keyword>
<dbReference type="Gene3D" id="3.10.580.10">
    <property type="entry name" value="CBS-domain"/>
    <property type="match status" value="1"/>
</dbReference>